<sequence>MTHSDDAPPAMPQDAHERDRIAEVGSRAWSNPRPAACYQLVIVGAGPAGIAAAKMAAALGARVALVESNRTGGSCLNNGSVPSKTIIRTAQLYAEMRDAKRYGGQIPDDINVDFPAVMERVRRIRTHLGAGDSVCRLATAGIDMFLGEACFSGPGTLMVNGEALRFERALVATGARPKVPSIPGLTEAGYLTNENVFDLTELPRRLMVIGGGPLGCELAQALCRLGAQVTIVQDLPLFLGKEERDAAQILSDAFARDGIHIRLNTIATAVRVDAGVKQVDLLSDDYRNTVPVDAILTGVGHSPYVDGLGLEAAGIDVDAADGIRVDDFLRTSNPRIYAAGDVCLAHKYTHTAEAAARIVVRNALLGGHERLSALVVPWCTFTDPEIAHVGLYVREANHMDIPVKTFTIPMHEVDRAVIDSEENGFVKIHVRERTDKILGATIVARDAGDMINEITLAMVAGIGLRTLAKVIHAYPTRAAAIQQAAQAYCRTASLQAYRKDVGAGRCVEDAG</sequence>
<protein>
    <submittedName>
        <fullName evidence="7">Mercuric reductase</fullName>
    </submittedName>
</protein>
<name>A0ABW8KL43_9GAMM</name>
<dbReference type="PRINTS" id="PR00368">
    <property type="entry name" value="FADPNR"/>
</dbReference>
<feature type="domain" description="FAD/NAD(P)-binding" evidence="6">
    <location>
        <begin position="38"/>
        <end position="354"/>
    </location>
</feature>
<keyword evidence="4" id="KW-0274">FAD</keyword>
<organism evidence="7 8">
    <name type="scientific">Dyella agri</name>
    <dbReference type="NCBI Taxonomy" id="1926869"/>
    <lineage>
        <taxon>Bacteria</taxon>
        <taxon>Pseudomonadati</taxon>
        <taxon>Pseudomonadota</taxon>
        <taxon>Gammaproteobacteria</taxon>
        <taxon>Lysobacterales</taxon>
        <taxon>Rhodanobacteraceae</taxon>
        <taxon>Dyella</taxon>
    </lineage>
</organism>
<comment type="cofactor">
    <cofactor evidence="1">
        <name>FAD</name>
        <dbReference type="ChEBI" id="CHEBI:57692"/>
    </cofactor>
</comment>
<gene>
    <name evidence="7" type="ORF">ISP14_18130</name>
</gene>
<evidence type="ECO:0000313" key="7">
    <source>
        <dbReference type="EMBL" id="MFK2932700.1"/>
    </source>
</evidence>
<dbReference type="InterPro" id="IPR016156">
    <property type="entry name" value="FAD/NAD-linked_Rdtase_dimer_sf"/>
</dbReference>
<dbReference type="Gene3D" id="3.50.50.60">
    <property type="entry name" value="FAD/NAD(P)-binding domain"/>
    <property type="match status" value="2"/>
</dbReference>
<evidence type="ECO:0000256" key="1">
    <source>
        <dbReference type="ARBA" id="ARBA00001974"/>
    </source>
</evidence>
<dbReference type="Pfam" id="PF07992">
    <property type="entry name" value="Pyr_redox_2"/>
    <property type="match status" value="1"/>
</dbReference>
<keyword evidence="3" id="KW-0285">Flavoprotein</keyword>
<dbReference type="InterPro" id="IPR001100">
    <property type="entry name" value="Pyr_nuc-diS_OxRdtase"/>
</dbReference>
<dbReference type="InterPro" id="IPR004099">
    <property type="entry name" value="Pyr_nucl-diS_OxRdtase_dimer"/>
</dbReference>
<evidence type="ECO:0000256" key="3">
    <source>
        <dbReference type="ARBA" id="ARBA00022630"/>
    </source>
</evidence>
<dbReference type="PRINTS" id="PR00411">
    <property type="entry name" value="PNDRDTASEI"/>
</dbReference>
<dbReference type="PANTHER" id="PTHR43014">
    <property type="entry name" value="MERCURIC REDUCTASE"/>
    <property type="match status" value="1"/>
</dbReference>
<dbReference type="SUPFAM" id="SSF51905">
    <property type="entry name" value="FAD/NAD(P)-binding domain"/>
    <property type="match status" value="1"/>
</dbReference>
<comment type="caution">
    <text evidence="7">The sequence shown here is derived from an EMBL/GenBank/DDBJ whole genome shotgun (WGS) entry which is preliminary data.</text>
</comment>
<evidence type="ECO:0000256" key="2">
    <source>
        <dbReference type="ARBA" id="ARBA00007532"/>
    </source>
</evidence>
<keyword evidence="8" id="KW-1185">Reference proteome</keyword>
<dbReference type="Gene3D" id="3.30.390.30">
    <property type="match status" value="1"/>
</dbReference>
<evidence type="ECO:0000259" key="5">
    <source>
        <dbReference type="Pfam" id="PF02852"/>
    </source>
</evidence>
<feature type="domain" description="Pyridine nucleotide-disulphide oxidoreductase dimerisation" evidence="5">
    <location>
        <begin position="376"/>
        <end position="484"/>
    </location>
</feature>
<reference evidence="7 8" key="1">
    <citation type="submission" date="2020-10" db="EMBL/GenBank/DDBJ databases">
        <title>Phylogeny of dyella-like bacteria.</title>
        <authorList>
            <person name="Fu J."/>
        </authorList>
    </citation>
    <scope>NUCLEOTIDE SEQUENCE [LARGE SCALE GENOMIC DNA]</scope>
    <source>
        <strain evidence="7 8">DKC-1</strain>
    </source>
</reference>
<dbReference type="RefSeq" id="WP_404542659.1">
    <property type="nucleotide sequence ID" value="NZ_JADIKL010000016.1"/>
</dbReference>
<dbReference type="Pfam" id="PF02852">
    <property type="entry name" value="Pyr_redox_dim"/>
    <property type="match status" value="1"/>
</dbReference>
<dbReference type="PANTHER" id="PTHR43014:SF2">
    <property type="entry name" value="MERCURIC REDUCTASE"/>
    <property type="match status" value="1"/>
</dbReference>
<evidence type="ECO:0000259" key="6">
    <source>
        <dbReference type="Pfam" id="PF07992"/>
    </source>
</evidence>
<dbReference type="InterPro" id="IPR023753">
    <property type="entry name" value="FAD/NAD-binding_dom"/>
</dbReference>
<dbReference type="PIRSF" id="PIRSF000350">
    <property type="entry name" value="Mercury_reductase_MerA"/>
    <property type="match status" value="1"/>
</dbReference>
<dbReference type="SUPFAM" id="SSF55424">
    <property type="entry name" value="FAD/NAD-linked reductases, dimerisation (C-terminal) domain"/>
    <property type="match status" value="1"/>
</dbReference>
<accession>A0ABW8KL43</accession>
<dbReference type="EMBL" id="JADIKL010000016">
    <property type="protein sequence ID" value="MFK2932700.1"/>
    <property type="molecule type" value="Genomic_DNA"/>
</dbReference>
<proteinExistence type="inferred from homology"/>
<dbReference type="Proteomes" id="UP001620397">
    <property type="component" value="Unassembled WGS sequence"/>
</dbReference>
<comment type="similarity">
    <text evidence="2">Belongs to the class-I pyridine nucleotide-disulfide oxidoreductase family.</text>
</comment>
<dbReference type="InterPro" id="IPR036188">
    <property type="entry name" value="FAD/NAD-bd_sf"/>
</dbReference>
<dbReference type="NCBIfam" id="NF004991">
    <property type="entry name" value="PRK06370.1-3"/>
    <property type="match status" value="1"/>
</dbReference>
<evidence type="ECO:0000256" key="4">
    <source>
        <dbReference type="ARBA" id="ARBA00022827"/>
    </source>
</evidence>
<evidence type="ECO:0000313" key="8">
    <source>
        <dbReference type="Proteomes" id="UP001620397"/>
    </source>
</evidence>